<name>A0ABU1A9F0_9LACO</name>
<sequence length="140" mass="16458">MKRSNLAELLTSLSKDYRIEPCDNETTSIKYKGSPAFTISETTQFEFFSFIEESMPFSHKAYMAVSEYAMTPINERREAQKYVFPIWNNYGGERYFMGRCFYNVTKNIDEAFQASQEKIDGMNYLYAFDLNDIKEEVTNE</sequence>
<dbReference type="Proteomes" id="UP001227831">
    <property type="component" value="Unassembled WGS sequence"/>
</dbReference>
<reference evidence="1 2" key="1">
    <citation type="journal article" date="2023" name="Int. J. Syst. Evol. Microbiol.">
        <title>Lactiplantibacillus brownii sp. nov., a novel psychrotolerant species isolated from sauerkraut.</title>
        <authorList>
            <person name="Heng Y.C."/>
            <person name="Silvaraju S."/>
            <person name="Lee J.K.Y."/>
            <person name="Kittelmann S."/>
        </authorList>
    </citation>
    <scope>NUCLEOTIDE SEQUENCE [LARGE SCALE GENOMIC DNA]</scope>
    <source>
        <strain evidence="1 2">WILCCON 0030</strain>
    </source>
</reference>
<organism evidence="1 2">
    <name type="scientific">Lactiplantibacillus brownii</name>
    <dbReference type="NCBI Taxonomy" id="3069269"/>
    <lineage>
        <taxon>Bacteria</taxon>
        <taxon>Bacillati</taxon>
        <taxon>Bacillota</taxon>
        <taxon>Bacilli</taxon>
        <taxon>Lactobacillales</taxon>
        <taxon>Lactobacillaceae</taxon>
        <taxon>Lactiplantibacillus</taxon>
    </lineage>
</organism>
<gene>
    <name evidence="1" type="ORF">RA086_05430</name>
</gene>
<comment type="caution">
    <text evidence="1">The sequence shown here is derived from an EMBL/GenBank/DDBJ whole genome shotgun (WGS) entry which is preliminary data.</text>
</comment>
<dbReference type="RefSeq" id="WP_308702845.1">
    <property type="nucleotide sequence ID" value="NZ_AP027463.1"/>
</dbReference>
<proteinExistence type="predicted"/>
<accession>A0ABU1A9F0</accession>
<evidence type="ECO:0000313" key="2">
    <source>
        <dbReference type="Proteomes" id="UP001227831"/>
    </source>
</evidence>
<dbReference type="EMBL" id="JAVCWF010000001">
    <property type="protein sequence ID" value="MDQ7937068.1"/>
    <property type="molecule type" value="Genomic_DNA"/>
</dbReference>
<evidence type="ECO:0000313" key="1">
    <source>
        <dbReference type="EMBL" id="MDQ7937068.1"/>
    </source>
</evidence>
<evidence type="ECO:0008006" key="3">
    <source>
        <dbReference type="Google" id="ProtNLM"/>
    </source>
</evidence>
<keyword evidence="2" id="KW-1185">Reference proteome</keyword>
<protein>
    <recommendedName>
        <fullName evidence="3">Prophage protein</fullName>
    </recommendedName>
</protein>